<dbReference type="AlphaFoldDB" id="A0AAV6H4H6"/>
<reference evidence="3" key="1">
    <citation type="submission" date="2020-10" db="EMBL/GenBank/DDBJ databases">
        <title>Chromosome-scale genome assembly of the Allis shad, Alosa alosa.</title>
        <authorList>
            <person name="Margot Z."/>
            <person name="Christophe K."/>
            <person name="Cabau C."/>
            <person name="Louis A."/>
            <person name="Berthelot C."/>
            <person name="Parey E."/>
            <person name="Roest Crollius H."/>
            <person name="Montfort J."/>
            <person name="Robinson-Rechavi M."/>
            <person name="Bucao C."/>
            <person name="Bouchez O."/>
            <person name="Gislard M."/>
            <person name="Lluch J."/>
            <person name="Milhes M."/>
            <person name="Lampietro C."/>
            <person name="Lopez Roques C."/>
            <person name="Donnadieu C."/>
            <person name="Braasch I."/>
            <person name="Desvignes T."/>
            <person name="Postlethwait J."/>
            <person name="Bobe J."/>
            <person name="Guiguen Y."/>
        </authorList>
    </citation>
    <scope>NUCLEOTIDE SEQUENCE</scope>
    <source>
        <strain evidence="3">M-15738</strain>
        <tissue evidence="3">Blood</tissue>
    </source>
</reference>
<protein>
    <recommendedName>
        <fullName evidence="5">Hamartin</fullName>
    </recommendedName>
</protein>
<evidence type="ECO:0000313" key="4">
    <source>
        <dbReference type="Proteomes" id="UP000823561"/>
    </source>
</evidence>
<feature type="region of interest" description="Disordered" evidence="2">
    <location>
        <begin position="601"/>
        <end position="621"/>
    </location>
</feature>
<feature type="compositionally biased region" description="Basic residues" evidence="2">
    <location>
        <begin position="511"/>
        <end position="520"/>
    </location>
</feature>
<feature type="region of interest" description="Disordered" evidence="2">
    <location>
        <begin position="508"/>
        <end position="553"/>
    </location>
</feature>
<comment type="caution">
    <text evidence="3">The sequence shown here is derived from an EMBL/GenBank/DDBJ whole genome shotgun (WGS) entry which is preliminary data.</text>
</comment>
<evidence type="ECO:0008006" key="5">
    <source>
        <dbReference type="Google" id="ProtNLM"/>
    </source>
</evidence>
<dbReference type="Proteomes" id="UP000823561">
    <property type="component" value="Chromosome 5"/>
</dbReference>
<accession>A0AAV6H4H6</accession>
<organism evidence="3 4">
    <name type="scientific">Alosa alosa</name>
    <name type="common">allis shad</name>
    <dbReference type="NCBI Taxonomy" id="278164"/>
    <lineage>
        <taxon>Eukaryota</taxon>
        <taxon>Metazoa</taxon>
        <taxon>Chordata</taxon>
        <taxon>Craniata</taxon>
        <taxon>Vertebrata</taxon>
        <taxon>Euteleostomi</taxon>
        <taxon>Actinopterygii</taxon>
        <taxon>Neopterygii</taxon>
        <taxon>Teleostei</taxon>
        <taxon>Clupei</taxon>
        <taxon>Clupeiformes</taxon>
        <taxon>Clupeoidei</taxon>
        <taxon>Clupeidae</taxon>
        <taxon>Alosa</taxon>
    </lineage>
</organism>
<feature type="region of interest" description="Disordered" evidence="2">
    <location>
        <begin position="974"/>
        <end position="1019"/>
    </location>
</feature>
<dbReference type="GO" id="GO:0033596">
    <property type="term" value="C:TSC1-TSC2 complex"/>
    <property type="evidence" value="ECO:0007669"/>
    <property type="project" value="TreeGrafter"/>
</dbReference>
<feature type="region of interest" description="Disordered" evidence="2">
    <location>
        <begin position="1063"/>
        <end position="1112"/>
    </location>
</feature>
<name>A0AAV6H4H6_9TELE</name>
<keyword evidence="4" id="KW-1185">Reference proteome</keyword>
<feature type="compositionally biased region" description="Polar residues" evidence="2">
    <location>
        <begin position="1065"/>
        <end position="1074"/>
    </location>
</feature>
<dbReference type="GO" id="GO:0032007">
    <property type="term" value="P:negative regulation of TOR signaling"/>
    <property type="evidence" value="ECO:0007669"/>
    <property type="project" value="TreeGrafter"/>
</dbReference>
<feature type="compositionally biased region" description="Low complexity" evidence="2">
    <location>
        <begin position="389"/>
        <end position="400"/>
    </location>
</feature>
<evidence type="ECO:0000313" key="3">
    <source>
        <dbReference type="EMBL" id="KAG5281514.1"/>
    </source>
</evidence>
<dbReference type="GO" id="GO:0051726">
    <property type="term" value="P:regulation of cell cycle"/>
    <property type="evidence" value="ECO:0007669"/>
    <property type="project" value="TreeGrafter"/>
</dbReference>
<proteinExistence type="predicted"/>
<dbReference type="PANTHER" id="PTHR15154">
    <property type="entry name" value="HAMARTIN"/>
    <property type="match status" value="1"/>
</dbReference>
<dbReference type="PANTHER" id="PTHR15154:SF2">
    <property type="entry name" value="HAMARTIN"/>
    <property type="match status" value="1"/>
</dbReference>
<feature type="compositionally biased region" description="Polar residues" evidence="2">
    <location>
        <begin position="1081"/>
        <end position="1091"/>
    </location>
</feature>
<feature type="coiled-coil region" evidence="1">
    <location>
        <begin position="901"/>
        <end position="931"/>
    </location>
</feature>
<gene>
    <name evidence="3" type="ORF">AALO_G00073100</name>
</gene>
<feature type="region of interest" description="Disordered" evidence="2">
    <location>
        <begin position="654"/>
        <end position="684"/>
    </location>
</feature>
<dbReference type="SUPFAM" id="SSF48371">
    <property type="entry name" value="ARM repeat"/>
    <property type="match status" value="1"/>
</dbReference>
<sequence>MAKEQTSVFDLLPLLESTDLQQLQQTRQLVEDHLRAEKGSVLLNGLVDYYLESSSSQALLILTAVGEPQHKPLLEKLNDCLGRQTCRLASLTLLAHVIRRQPPWIHTIPRFPLFPALLKCLKTDSDTVVLITGVLVVTTLLPMIPQPSRHLLDELFDVFGRLARWTHRSSGSSPSVLSIHLHAGIYSLFHRLYGMYPCNFVSYLRVHYSMKENVDTFEEVVKPMLEHVRIHPELVTGTKDTELDPTRWRSFETHDIVVECAKVSLDPKEASWEEGFSNMPDVLPVHLSSRALEGPSLDHSAYGSPCVPVRPPGVTPPRLGPAPSYTSTPLTAIQQSSAVAMGTQDSGWSPALHCGMTTPPRGASPTNHVPQSTSNLSGRVSSTSVDGKLTPLTTPVTGPLSPHPPQPHEAELRNQPASMAQCPQDDAVIDSCQSSVLQNNMREPSASENLTCSSGAGEQEKSLTLPEVCAFVRDQEEEEGPREEDAMTEELLSLTDSDASSTLHRRDTMFSHKRPSKARVKPNSTEPVCVGADTPNSLFTPERPDSGAAYEGQRPPWSTWPCFTPSESSWCDEATQHAPLPYEPLFDLALPKAAELFVERRTGEARRRGGVADNSAGDEQAMGSAVANSPLEMLDLLIQQGSANHDRKLRRLSMPSRPAEGPAPGKQQQHQQQHQQQSVKSKDVEELQHLRSQVQLLHTQLQFERHKREQHAIRNRRLLRRVINATALQEQNVSMKEQLQLQDVELQGLRGSLQQEQQHLLHLQEETQTSVTQLQEQLAQLHRECSQYASTMQELQGELEEREEHTAHLEAELQTARKNLTNMELLLSQLSLKLDCSERLEEQVSFLSQQLLLLGENHQLCLHKLDRLGPSATKEMRMLQSSWRKECDRARVTSVQQGQRLDGAVQRVSDLEAALSRKEQLILQQKKLLEDVKLQSREQLRASEGRYQAQKQVTQALEAELLKIYSQLEMERPTNHNRDHASNHLTGPTQADAHSPTKTRANGCGGGAIDTPLRSERPRGVQDVAASPLLSASPPSCSLLGRRARQLSRNMSDGLYDDEDEALLESSQSNTSSGCHCGEASPTSSGAQAEAQSCDHCESCDQQPANEGTRRLQDLHIMDYNELPDLS</sequence>
<dbReference type="Pfam" id="PF04388">
    <property type="entry name" value="Hamartin"/>
    <property type="match status" value="2"/>
</dbReference>
<feature type="compositionally biased region" description="Low complexity" evidence="2">
    <location>
        <begin position="667"/>
        <end position="677"/>
    </location>
</feature>
<dbReference type="GO" id="GO:0008285">
    <property type="term" value="P:negative regulation of cell population proliferation"/>
    <property type="evidence" value="ECO:0007669"/>
    <property type="project" value="TreeGrafter"/>
</dbReference>
<evidence type="ECO:0000256" key="2">
    <source>
        <dbReference type="SAM" id="MobiDB-lite"/>
    </source>
</evidence>
<feature type="coiled-coil region" evidence="1">
    <location>
        <begin position="746"/>
        <end position="833"/>
    </location>
</feature>
<dbReference type="InterPro" id="IPR007483">
    <property type="entry name" value="Hamartin"/>
</dbReference>
<dbReference type="InterPro" id="IPR016024">
    <property type="entry name" value="ARM-type_fold"/>
</dbReference>
<dbReference type="EMBL" id="JADWDJ010000005">
    <property type="protein sequence ID" value="KAG5281514.1"/>
    <property type="molecule type" value="Genomic_DNA"/>
</dbReference>
<keyword evidence="1" id="KW-0175">Coiled coil</keyword>
<feature type="region of interest" description="Disordered" evidence="2">
    <location>
        <begin position="357"/>
        <end position="411"/>
    </location>
</feature>
<evidence type="ECO:0000256" key="1">
    <source>
        <dbReference type="SAM" id="Coils"/>
    </source>
</evidence>
<feature type="compositionally biased region" description="Polar residues" evidence="2">
    <location>
        <begin position="364"/>
        <end position="385"/>
    </location>
</feature>